<dbReference type="RefSeq" id="WP_090649935.1">
    <property type="nucleotide sequence ID" value="NZ_CBCRYE010000005.1"/>
</dbReference>
<dbReference type="GO" id="GO:0004190">
    <property type="term" value="F:aspartic-type endopeptidase activity"/>
    <property type="evidence" value="ECO:0007669"/>
    <property type="project" value="InterPro"/>
</dbReference>
<dbReference type="PROSITE" id="PS50175">
    <property type="entry name" value="ASP_PROT_RETROV"/>
    <property type="match status" value="2"/>
</dbReference>
<protein>
    <submittedName>
        <fullName evidence="3">Aspartyl protease</fullName>
    </submittedName>
</protein>
<proteinExistence type="predicted"/>
<evidence type="ECO:0000256" key="1">
    <source>
        <dbReference type="ARBA" id="ARBA00022801"/>
    </source>
</evidence>
<dbReference type="InterPro" id="IPR001969">
    <property type="entry name" value="Aspartic_peptidase_AS"/>
</dbReference>
<dbReference type="PROSITE" id="PS51318">
    <property type="entry name" value="TAT"/>
    <property type="match status" value="1"/>
</dbReference>
<dbReference type="SUPFAM" id="SSF50630">
    <property type="entry name" value="Acid proteases"/>
    <property type="match status" value="2"/>
</dbReference>
<dbReference type="Proteomes" id="UP000199150">
    <property type="component" value="Unassembled WGS sequence"/>
</dbReference>
<name>A0A1G4T2D4_9CAUL</name>
<dbReference type="STRING" id="260084.SAMN02927928_3164"/>
<dbReference type="PROSITE" id="PS00141">
    <property type="entry name" value="ASP_PROTEASE"/>
    <property type="match status" value="1"/>
</dbReference>
<dbReference type="EMBL" id="FMTS01000006">
    <property type="protein sequence ID" value="SCW75446.1"/>
    <property type="molecule type" value="Genomic_DNA"/>
</dbReference>
<feature type="domain" description="Peptidase A2" evidence="2">
    <location>
        <begin position="205"/>
        <end position="297"/>
    </location>
</feature>
<dbReference type="InterPro" id="IPR006311">
    <property type="entry name" value="TAT_signal"/>
</dbReference>
<evidence type="ECO:0000259" key="2">
    <source>
        <dbReference type="PROSITE" id="PS50175"/>
    </source>
</evidence>
<evidence type="ECO:0000313" key="3">
    <source>
        <dbReference type="EMBL" id="SCW75446.1"/>
    </source>
</evidence>
<dbReference type="GO" id="GO:0006508">
    <property type="term" value="P:proteolysis"/>
    <property type="evidence" value="ECO:0007669"/>
    <property type="project" value="UniProtKB-KW"/>
</dbReference>
<dbReference type="CDD" id="cd05483">
    <property type="entry name" value="retropepsin_like_bacteria"/>
    <property type="match status" value="1"/>
</dbReference>
<dbReference type="Pfam" id="PF13650">
    <property type="entry name" value="Asp_protease_2"/>
    <property type="match status" value="1"/>
</dbReference>
<dbReference type="OrthoDB" id="107347at2"/>
<keyword evidence="4" id="KW-1185">Reference proteome</keyword>
<dbReference type="AlphaFoldDB" id="A0A1G4T2D4"/>
<dbReference type="InterPro" id="IPR034122">
    <property type="entry name" value="Retropepsin-like_bacterial"/>
</dbReference>
<dbReference type="InterPro" id="IPR001995">
    <property type="entry name" value="Peptidase_A2_cat"/>
</dbReference>
<accession>A0A1G4T2D4</accession>
<dbReference type="InterPro" id="IPR021109">
    <property type="entry name" value="Peptidase_aspartic_dom_sf"/>
</dbReference>
<reference evidence="4" key="1">
    <citation type="submission" date="2016-10" db="EMBL/GenBank/DDBJ databases">
        <authorList>
            <person name="Varghese N."/>
            <person name="Submissions S."/>
        </authorList>
    </citation>
    <scope>NUCLEOTIDE SEQUENCE [LARGE SCALE GENOMIC DNA]</scope>
    <source>
        <strain evidence="4">CGMCC 1.3431</strain>
    </source>
</reference>
<organism evidence="3 4">
    <name type="scientific">Asticcacaulis taihuensis</name>
    <dbReference type="NCBI Taxonomy" id="260084"/>
    <lineage>
        <taxon>Bacteria</taxon>
        <taxon>Pseudomonadati</taxon>
        <taxon>Pseudomonadota</taxon>
        <taxon>Alphaproteobacteria</taxon>
        <taxon>Caulobacterales</taxon>
        <taxon>Caulobacteraceae</taxon>
        <taxon>Asticcacaulis</taxon>
    </lineage>
</organism>
<keyword evidence="1" id="KW-0378">Hydrolase</keyword>
<feature type="domain" description="Peptidase A2" evidence="2">
    <location>
        <begin position="72"/>
        <end position="111"/>
    </location>
</feature>
<keyword evidence="3" id="KW-0645">Protease</keyword>
<sequence length="334" mass="36109">MPDPFSRRTFTTGGLALAASLLPGSPGWTQTITANVSQQKPEADQDSASLAARTDVNQHLTIEVSINGMGPYRFVVDTGAERSVIAENVATALGLLQGGSVILEGIGGRVRVPTVHVDTLSFGPFRRDGLNLPILPRSNLFADGYLGLDAINGTRVTFDFGRRVLNIEQPLGHLSAEGADEANVRARGNNGRLRVFDCMVNSVGAIAFIDTGAEVSVGSQALYNKLISRNHSLESFANVVLTGVTGGTITGELIHIYRIRMRDLSFTDGTLVIADVPDFSIWKIKEDRPALLIGMDYLRQFASVSIDYRYKEILFELSEAPPRPTPGVEIDHTV</sequence>
<dbReference type="Gene3D" id="2.40.70.10">
    <property type="entry name" value="Acid Proteases"/>
    <property type="match status" value="2"/>
</dbReference>
<evidence type="ECO:0000313" key="4">
    <source>
        <dbReference type="Proteomes" id="UP000199150"/>
    </source>
</evidence>
<gene>
    <name evidence="3" type="ORF">SAMN02927928_3164</name>
</gene>